<dbReference type="CDD" id="cd01310">
    <property type="entry name" value="TatD_DNAse"/>
    <property type="match status" value="1"/>
</dbReference>
<feature type="binding site" evidence="1">
    <location>
        <position position="210"/>
    </location>
    <ligand>
        <name>a divalent metal cation</name>
        <dbReference type="ChEBI" id="CHEBI:60240"/>
        <label>1</label>
    </ligand>
</feature>
<feature type="binding site" evidence="1">
    <location>
        <position position="160"/>
    </location>
    <ligand>
        <name>a divalent metal cation</name>
        <dbReference type="ChEBI" id="CHEBI:60240"/>
        <label>2</label>
    </ligand>
</feature>
<dbReference type="Pfam" id="PF01026">
    <property type="entry name" value="TatD_DNase"/>
    <property type="match status" value="1"/>
</dbReference>
<dbReference type="AlphaFoldDB" id="A0A5Q4VES2"/>
<dbReference type="SUPFAM" id="SSF51556">
    <property type="entry name" value="Metallo-dependent hydrolases"/>
    <property type="match status" value="1"/>
</dbReference>
<dbReference type="InterPro" id="IPR001130">
    <property type="entry name" value="TatD-like"/>
</dbReference>
<dbReference type="OrthoDB" id="9810005at2"/>
<feature type="binding site" evidence="1">
    <location>
        <position position="13"/>
    </location>
    <ligand>
        <name>a divalent metal cation</name>
        <dbReference type="ChEBI" id="CHEBI:60240"/>
        <label>1</label>
    </ligand>
</feature>
<dbReference type="GO" id="GO:0046872">
    <property type="term" value="F:metal ion binding"/>
    <property type="evidence" value="ECO:0007669"/>
    <property type="project" value="UniProtKB-KW"/>
</dbReference>
<accession>A0A5Q4VES2</accession>
<evidence type="ECO:0000256" key="1">
    <source>
        <dbReference type="PIRSR" id="PIRSR005902-1"/>
    </source>
</evidence>
<gene>
    <name evidence="2" type="ORF">FIM25_07100</name>
</gene>
<feature type="binding site" evidence="1">
    <location>
        <position position="99"/>
    </location>
    <ligand>
        <name>a divalent metal cation</name>
        <dbReference type="ChEBI" id="CHEBI:60240"/>
        <label>1</label>
    </ligand>
</feature>
<proteinExistence type="predicted"/>
<dbReference type="PIRSF" id="PIRSF005902">
    <property type="entry name" value="DNase_TatD"/>
    <property type="match status" value="1"/>
</dbReference>
<reference evidence="2 3" key="1">
    <citation type="submission" date="2019-06" db="EMBL/GenBank/DDBJ databases">
        <title>Desulfobotulus mexicanus sp. nov., a novel sulfate-reducing bacterium isolated from the sediment of an alkaline crater lake in Mexico.</title>
        <authorList>
            <person name="Hirschler-Rea A."/>
        </authorList>
    </citation>
    <scope>NUCLEOTIDE SEQUENCE [LARGE SCALE GENOMIC DNA]</scope>
    <source>
        <strain evidence="2 3">PAR22N</strain>
    </source>
</reference>
<protein>
    <submittedName>
        <fullName evidence="2">TatD family deoxyribonuclease</fullName>
    </submittedName>
</protein>
<evidence type="ECO:0000313" key="2">
    <source>
        <dbReference type="EMBL" id="TYT74887.1"/>
    </source>
</evidence>
<dbReference type="PANTHER" id="PTHR47176:SF1">
    <property type="entry name" value="OS04G0577500 PROTEIN"/>
    <property type="match status" value="1"/>
</dbReference>
<sequence>MEKNKMFPLVDTHCHLQDGRISENLAPLMHEAYAAGVGFFVCCGSAEDDWEAVRAISLTWKGVIPFFGLHPFYVEGASPKWDQALGDMLVSLPGAGLGEAGLDGMAFPHTLENQEKVLITQLRLARDLQRPVSLHCRRAWGRMLDILKKEGGLSHGGAFHAWSGSVDMVREVERFGAHVGFSASLLRTANKKVLLSAQAVSPDKMLIETDAPDIPPPFVPNGINQPAFLRHTFSALSELRNLPEDVLAEQLFINSRCFLSHLSGVDIQS</sequence>
<feature type="binding site" evidence="1">
    <location>
        <position position="15"/>
    </location>
    <ligand>
        <name>a divalent metal cation</name>
        <dbReference type="ChEBI" id="CHEBI:60240"/>
        <label>1</label>
    </ligand>
</feature>
<dbReference type="EMBL" id="VDMB01000007">
    <property type="protein sequence ID" value="TYT74887.1"/>
    <property type="molecule type" value="Genomic_DNA"/>
</dbReference>
<dbReference type="Proteomes" id="UP000321899">
    <property type="component" value="Unassembled WGS sequence"/>
</dbReference>
<keyword evidence="1" id="KW-0479">Metal-binding</keyword>
<dbReference type="PANTHER" id="PTHR47176">
    <property type="entry name" value="OSJNBA0020J04.13 PROTEIN"/>
    <property type="match status" value="1"/>
</dbReference>
<keyword evidence="3" id="KW-1185">Reference proteome</keyword>
<dbReference type="InterPro" id="IPR032466">
    <property type="entry name" value="Metal_Hydrolase"/>
</dbReference>
<comment type="caution">
    <text evidence="2">The sequence shown here is derived from an EMBL/GenBank/DDBJ whole genome shotgun (WGS) entry which is preliminary data.</text>
</comment>
<feature type="binding site" evidence="1">
    <location>
        <position position="135"/>
    </location>
    <ligand>
        <name>a divalent metal cation</name>
        <dbReference type="ChEBI" id="CHEBI:60240"/>
        <label>2</label>
    </ligand>
</feature>
<name>A0A5Q4VES2_9BACT</name>
<dbReference type="GO" id="GO:0016788">
    <property type="term" value="F:hydrolase activity, acting on ester bonds"/>
    <property type="evidence" value="ECO:0007669"/>
    <property type="project" value="InterPro"/>
</dbReference>
<organism evidence="2 3">
    <name type="scientific">Desulfobotulus mexicanus</name>
    <dbReference type="NCBI Taxonomy" id="2586642"/>
    <lineage>
        <taxon>Bacteria</taxon>
        <taxon>Pseudomonadati</taxon>
        <taxon>Thermodesulfobacteriota</taxon>
        <taxon>Desulfobacteria</taxon>
        <taxon>Desulfobacterales</taxon>
        <taxon>Desulfobacteraceae</taxon>
        <taxon>Desulfobotulus</taxon>
    </lineage>
</organism>
<dbReference type="Gene3D" id="3.20.20.140">
    <property type="entry name" value="Metal-dependent hydrolases"/>
    <property type="match status" value="1"/>
</dbReference>
<evidence type="ECO:0000313" key="3">
    <source>
        <dbReference type="Proteomes" id="UP000321899"/>
    </source>
</evidence>